<dbReference type="EMBL" id="JANEYF010003494">
    <property type="protein sequence ID" value="KAJ8935961.1"/>
    <property type="molecule type" value="Genomic_DNA"/>
</dbReference>
<dbReference type="AlphaFoldDB" id="A0AAV8XBX6"/>
<evidence type="ECO:0008006" key="4">
    <source>
        <dbReference type="Google" id="ProtNLM"/>
    </source>
</evidence>
<organism evidence="2 3">
    <name type="scientific">Rhamnusium bicolor</name>
    <dbReference type="NCBI Taxonomy" id="1586634"/>
    <lineage>
        <taxon>Eukaryota</taxon>
        <taxon>Metazoa</taxon>
        <taxon>Ecdysozoa</taxon>
        <taxon>Arthropoda</taxon>
        <taxon>Hexapoda</taxon>
        <taxon>Insecta</taxon>
        <taxon>Pterygota</taxon>
        <taxon>Neoptera</taxon>
        <taxon>Endopterygota</taxon>
        <taxon>Coleoptera</taxon>
        <taxon>Polyphaga</taxon>
        <taxon>Cucujiformia</taxon>
        <taxon>Chrysomeloidea</taxon>
        <taxon>Cerambycidae</taxon>
        <taxon>Lepturinae</taxon>
        <taxon>Rhagiini</taxon>
        <taxon>Rhamnusium</taxon>
    </lineage>
</organism>
<name>A0AAV8XBX6_9CUCU</name>
<keyword evidence="1" id="KW-0677">Repeat</keyword>
<reference evidence="2" key="1">
    <citation type="journal article" date="2023" name="Insect Mol. Biol.">
        <title>Genome sequencing provides insights into the evolution of gene families encoding plant cell wall-degrading enzymes in longhorned beetles.</title>
        <authorList>
            <person name="Shin N.R."/>
            <person name="Okamura Y."/>
            <person name="Kirsch R."/>
            <person name="Pauchet Y."/>
        </authorList>
    </citation>
    <scope>NUCLEOTIDE SEQUENCE</scope>
    <source>
        <strain evidence="2">RBIC_L_NR</strain>
    </source>
</reference>
<accession>A0AAV8XBX6</accession>
<dbReference type="Gene3D" id="1.25.10.10">
    <property type="entry name" value="Leucine-rich Repeat Variant"/>
    <property type="match status" value="1"/>
</dbReference>
<keyword evidence="3" id="KW-1185">Reference proteome</keyword>
<dbReference type="SUPFAM" id="SSF48371">
    <property type="entry name" value="ARM repeat"/>
    <property type="match status" value="1"/>
</dbReference>
<evidence type="ECO:0000313" key="2">
    <source>
        <dbReference type="EMBL" id="KAJ8935961.1"/>
    </source>
</evidence>
<dbReference type="Proteomes" id="UP001162156">
    <property type="component" value="Unassembled WGS sequence"/>
</dbReference>
<proteinExistence type="predicted"/>
<dbReference type="InterPro" id="IPR016024">
    <property type="entry name" value="ARM-type_fold"/>
</dbReference>
<dbReference type="PANTHER" id="PTHR22895:SF0">
    <property type="entry name" value="ARMADILLO REPEAT-CONTAINING PROTEIN 6"/>
    <property type="match status" value="1"/>
</dbReference>
<gene>
    <name evidence="2" type="ORF">NQ314_012553</name>
</gene>
<dbReference type="InterPro" id="IPR011989">
    <property type="entry name" value="ARM-like"/>
</dbReference>
<sequence length="461" mass="52061">MTLVISQETFNDAVRENIENLELSPEDAIRETVIQFESQGADLSSIVKEPPTYFESVKEQVVQLIELNKSKTTSKDIVEKLEAIKTECDKGIEYKVLLGEFGAYSIILDSLSNYENDDDVRKNCFKTLISLMNKQPDLLDDRGIEVVISHLEKDVDVETRRLTLKWTTVCCTWHELNRQKLFNANILDALKGMLIEGNSEILREALAVCRVLVLDDDVRVEFGKGYQHAKIIANDTLCSIITLLSRFRLEEQLINDLMITLSLLLVRTEFCKKVADAGGLEIIRAIMEIFQPNEKINKQCFKLLKAIAGNDECKIAIIQKNFAPVITAALQLNTRNIPTLAAGLYCVAALTLRCPENSKELFESGIPEVIIDIMKMYPNENIIQKSASWAVRNIVSRNRSQSKAFLELDIEELLLTSLKKFKEIEYDIKAALRDLGCNVQLKEEWTGQGGALTTGVSIYDD</sequence>
<dbReference type="InterPro" id="IPR000225">
    <property type="entry name" value="Armadillo"/>
</dbReference>
<comment type="caution">
    <text evidence="2">The sequence shown here is derived from an EMBL/GenBank/DDBJ whole genome shotgun (WGS) entry which is preliminary data.</text>
</comment>
<evidence type="ECO:0000313" key="3">
    <source>
        <dbReference type="Proteomes" id="UP001162156"/>
    </source>
</evidence>
<dbReference type="SMART" id="SM00185">
    <property type="entry name" value="ARM"/>
    <property type="match status" value="3"/>
</dbReference>
<dbReference type="PANTHER" id="PTHR22895">
    <property type="entry name" value="ARMADILLO REPEAT-CONTAINING PROTEIN 6"/>
    <property type="match status" value="1"/>
</dbReference>
<evidence type="ECO:0000256" key="1">
    <source>
        <dbReference type="ARBA" id="ARBA00022737"/>
    </source>
</evidence>
<dbReference type="GO" id="GO:0002244">
    <property type="term" value="P:hematopoietic progenitor cell differentiation"/>
    <property type="evidence" value="ECO:0007669"/>
    <property type="project" value="TreeGrafter"/>
</dbReference>
<protein>
    <recommendedName>
        <fullName evidence="4">Armadillo repeat-containing protein 6</fullName>
    </recommendedName>
</protein>